<gene>
    <name evidence="1" type="ORF">BU26DRAFT_513206</name>
</gene>
<accession>A0A6A6J2E0</accession>
<dbReference type="Proteomes" id="UP000800094">
    <property type="component" value="Unassembled WGS sequence"/>
</dbReference>
<protein>
    <recommendedName>
        <fullName evidence="3">Heterokaryon incompatibility domain-containing protein</fullName>
    </recommendedName>
</protein>
<evidence type="ECO:0000313" key="2">
    <source>
        <dbReference type="Proteomes" id="UP000800094"/>
    </source>
</evidence>
<reference evidence="1" key="1">
    <citation type="journal article" date="2020" name="Stud. Mycol.">
        <title>101 Dothideomycetes genomes: a test case for predicting lifestyles and emergence of pathogens.</title>
        <authorList>
            <person name="Haridas S."/>
            <person name="Albert R."/>
            <person name="Binder M."/>
            <person name="Bloem J."/>
            <person name="Labutti K."/>
            <person name="Salamov A."/>
            <person name="Andreopoulos B."/>
            <person name="Baker S."/>
            <person name="Barry K."/>
            <person name="Bills G."/>
            <person name="Bluhm B."/>
            <person name="Cannon C."/>
            <person name="Castanera R."/>
            <person name="Culley D."/>
            <person name="Daum C."/>
            <person name="Ezra D."/>
            <person name="Gonzalez J."/>
            <person name="Henrissat B."/>
            <person name="Kuo A."/>
            <person name="Liang C."/>
            <person name="Lipzen A."/>
            <person name="Lutzoni F."/>
            <person name="Magnuson J."/>
            <person name="Mondo S."/>
            <person name="Nolan M."/>
            <person name="Ohm R."/>
            <person name="Pangilinan J."/>
            <person name="Park H.-J."/>
            <person name="Ramirez L."/>
            <person name="Alfaro M."/>
            <person name="Sun H."/>
            <person name="Tritt A."/>
            <person name="Yoshinaga Y."/>
            <person name="Zwiers L.-H."/>
            <person name="Turgeon B."/>
            <person name="Goodwin S."/>
            <person name="Spatafora J."/>
            <person name="Crous P."/>
            <person name="Grigoriev I."/>
        </authorList>
    </citation>
    <scope>NUCLEOTIDE SEQUENCE</scope>
    <source>
        <strain evidence="1">CBS 122368</strain>
    </source>
</reference>
<proteinExistence type="predicted"/>
<organism evidence="1 2">
    <name type="scientific">Trematosphaeria pertusa</name>
    <dbReference type="NCBI Taxonomy" id="390896"/>
    <lineage>
        <taxon>Eukaryota</taxon>
        <taxon>Fungi</taxon>
        <taxon>Dikarya</taxon>
        <taxon>Ascomycota</taxon>
        <taxon>Pezizomycotina</taxon>
        <taxon>Dothideomycetes</taxon>
        <taxon>Pleosporomycetidae</taxon>
        <taxon>Pleosporales</taxon>
        <taxon>Massarineae</taxon>
        <taxon>Trematosphaeriaceae</taxon>
        <taxon>Trematosphaeria</taxon>
    </lineage>
</organism>
<evidence type="ECO:0008006" key="3">
    <source>
        <dbReference type="Google" id="ProtNLM"/>
    </source>
</evidence>
<dbReference type="InterPro" id="IPR052895">
    <property type="entry name" value="HetReg/Transcr_Mod"/>
</dbReference>
<evidence type="ECO:0000313" key="1">
    <source>
        <dbReference type="EMBL" id="KAF2256372.1"/>
    </source>
</evidence>
<name>A0A6A6J2E0_9PLEO</name>
<sequence>MWVLQEIVLARHALFIWGAASISWPTLCAAISAIHANSYLHALLECRNLQNAFLMKYLCEQQRKGESKSHPFLHLLDVARSFDVSEPRDKVYGLLGFSTINAAKESGVFVMPDYGVSIVEVYMQVARTLVEREEALNVLSFVVHGKADEDEEGGNEGKRNGLPSWVPDWNCKDVVFPFMGYRPANRHHAGTARPMRLLPTEDPKCLSLKGVAVDVVSEARDRILFTQLHRSPTILKELVQWCLRANVDALTLAKTLTGGRDVSGTLIQDDEQHLADFIALLQNFEIDLHAVWPSEASLLSALGARKGNPDRATEAVWRYTCYRAPVLTGGGRLGLGPGAARAGDVVAVLWGGQIPFVLREMEAGWKFVGDACVGGLMRGEVMELVESGEIEERVFEMR</sequence>
<dbReference type="Pfam" id="PF26639">
    <property type="entry name" value="Het-6_barrel"/>
    <property type="match status" value="1"/>
</dbReference>
<dbReference type="GeneID" id="54580899"/>
<dbReference type="PANTHER" id="PTHR24148:SF73">
    <property type="entry name" value="HET DOMAIN PROTEIN (AFU_ORTHOLOGUE AFUA_8G01020)"/>
    <property type="match status" value="1"/>
</dbReference>
<keyword evidence="2" id="KW-1185">Reference proteome</keyword>
<dbReference type="EMBL" id="ML987189">
    <property type="protein sequence ID" value="KAF2256372.1"/>
    <property type="molecule type" value="Genomic_DNA"/>
</dbReference>
<dbReference type="PANTHER" id="PTHR24148">
    <property type="entry name" value="ANKYRIN REPEAT DOMAIN-CONTAINING PROTEIN 39 HOMOLOG-RELATED"/>
    <property type="match status" value="1"/>
</dbReference>
<dbReference type="AlphaFoldDB" id="A0A6A6J2E0"/>
<dbReference type="OrthoDB" id="5386682at2759"/>
<dbReference type="RefSeq" id="XP_033691376.1">
    <property type="nucleotide sequence ID" value="XM_033827569.1"/>
</dbReference>